<gene>
    <name evidence="6" type="ORF">DXN05_22805</name>
</gene>
<evidence type="ECO:0000256" key="1">
    <source>
        <dbReference type="ARBA" id="ARBA00023015"/>
    </source>
</evidence>
<dbReference type="Proteomes" id="UP000261284">
    <property type="component" value="Unassembled WGS sequence"/>
</dbReference>
<dbReference type="PANTHER" id="PTHR30055:SF234">
    <property type="entry name" value="HTH-TYPE TRANSCRIPTIONAL REGULATOR BETI"/>
    <property type="match status" value="1"/>
</dbReference>
<dbReference type="SUPFAM" id="SSF46689">
    <property type="entry name" value="Homeodomain-like"/>
    <property type="match status" value="1"/>
</dbReference>
<dbReference type="SUPFAM" id="SSF48498">
    <property type="entry name" value="Tetracyclin repressor-like, C-terminal domain"/>
    <property type="match status" value="1"/>
</dbReference>
<evidence type="ECO:0000256" key="2">
    <source>
        <dbReference type="ARBA" id="ARBA00023125"/>
    </source>
</evidence>
<evidence type="ECO:0000256" key="4">
    <source>
        <dbReference type="PROSITE-ProRule" id="PRU00335"/>
    </source>
</evidence>
<dbReference type="PROSITE" id="PS50977">
    <property type="entry name" value="HTH_TETR_2"/>
    <property type="match status" value="1"/>
</dbReference>
<evidence type="ECO:0000259" key="5">
    <source>
        <dbReference type="PROSITE" id="PS50977"/>
    </source>
</evidence>
<name>A0A3E1NDE5_9BACT</name>
<organism evidence="6 7">
    <name type="scientific">Deminuibacter soli</name>
    <dbReference type="NCBI Taxonomy" id="2291815"/>
    <lineage>
        <taxon>Bacteria</taxon>
        <taxon>Pseudomonadati</taxon>
        <taxon>Bacteroidota</taxon>
        <taxon>Chitinophagia</taxon>
        <taxon>Chitinophagales</taxon>
        <taxon>Chitinophagaceae</taxon>
        <taxon>Deminuibacter</taxon>
    </lineage>
</organism>
<sequence length="207" mass="24402">MEMRDRIQQKAEELFSRYGIRSVTMDEIAGQLGISKKTIYQSFEDKEELVAAVFEGHMNKSRDLCMADRDRSVNAVHEIFMALEMMEEILATMNPSILYDLEKYHPGVYQKFIEFKNSFMYTSIVENLERGIKEELYRADINVDVLARYRIANIMIAFNLDVFPKNKYKVVEVEEEILIHFLNGIVTPKGLKLLQKYIQQRREQKQI</sequence>
<feature type="domain" description="HTH tetR-type" evidence="5">
    <location>
        <begin position="1"/>
        <end position="61"/>
    </location>
</feature>
<proteinExistence type="predicted"/>
<keyword evidence="2 4" id="KW-0238">DNA-binding</keyword>
<dbReference type="InterPro" id="IPR009057">
    <property type="entry name" value="Homeodomain-like_sf"/>
</dbReference>
<dbReference type="InterPro" id="IPR050109">
    <property type="entry name" value="HTH-type_TetR-like_transc_reg"/>
</dbReference>
<dbReference type="InterPro" id="IPR036271">
    <property type="entry name" value="Tet_transcr_reg_TetR-rel_C_sf"/>
</dbReference>
<dbReference type="GO" id="GO:0003700">
    <property type="term" value="F:DNA-binding transcription factor activity"/>
    <property type="evidence" value="ECO:0007669"/>
    <property type="project" value="TreeGrafter"/>
</dbReference>
<protein>
    <submittedName>
        <fullName evidence="6">TetR/AcrR family transcriptional regulator</fullName>
    </submittedName>
</protein>
<keyword evidence="7" id="KW-1185">Reference proteome</keyword>
<keyword evidence="1" id="KW-0805">Transcription regulation</keyword>
<comment type="caution">
    <text evidence="6">The sequence shown here is derived from an EMBL/GenBank/DDBJ whole genome shotgun (WGS) entry which is preliminary data.</text>
</comment>
<dbReference type="Gene3D" id="1.10.10.60">
    <property type="entry name" value="Homeodomain-like"/>
    <property type="match status" value="1"/>
</dbReference>
<reference evidence="6 7" key="1">
    <citation type="submission" date="2018-08" db="EMBL/GenBank/DDBJ databases">
        <title>Chitinophagaceae sp. K23C18032701, a novel bacterium isolated from forest soil.</title>
        <authorList>
            <person name="Wang C."/>
        </authorList>
    </citation>
    <scope>NUCLEOTIDE SEQUENCE [LARGE SCALE GENOMIC DNA]</scope>
    <source>
        <strain evidence="6 7">K23C18032701</strain>
    </source>
</reference>
<dbReference type="PANTHER" id="PTHR30055">
    <property type="entry name" value="HTH-TYPE TRANSCRIPTIONAL REGULATOR RUTR"/>
    <property type="match status" value="1"/>
</dbReference>
<dbReference type="Gene3D" id="1.10.357.10">
    <property type="entry name" value="Tetracycline Repressor, domain 2"/>
    <property type="match status" value="1"/>
</dbReference>
<dbReference type="Pfam" id="PF00440">
    <property type="entry name" value="TetR_N"/>
    <property type="match status" value="1"/>
</dbReference>
<dbReference type="PRINTS" id="PR00455">
    <property type="entry name" value="HTHTETR"/>
</dbReference>
<dbReference type="GO" id="GO:0000976">
    <property type="term" value="F:transcription cis-regulatory region binding"/>
    <property type="evidence" value="ECO:0007669"/>
    <property type="project" value="TreeGrafter"/>
</dbReference>
<evidence type="ECO:0000313" key="6">
    <source>
        <dbReference type="EMBL" id="RFM25950.1"/>
    </source>
</evidence>
<accession>A0A3E1NDE5</accession>
<dbReference type="InterPro" id="IPR001647">
    <property type="entry name" value="HTH_TetR"/>
</dbReference>
<feature type="DNA-binding region" description="H-T-H motif" evidence="4">
    <location>
        <begin position="24"/>
        <end position="43"/>
    </location>
</feature>
<keyword evidence="3" id="KW-0804">Transcription</keyword>
<evidence type="ECO:0000256" key="3">
    <source>
        <dbReference type="ARBA" id="ARBA00023163"/>
    </source>
</evidence>
<dbReference type="EMBL" id="QTJU01000013">
    <property type="protein sequence ID" value="RFM25950.1"/>
    <property type="molecule type" value="Genomic_DNA"/>
</dbReference>
<dbReference type="AlphaFoldDB" id="A0A3E1NDE5"/>
<evidence type="ECO:0000313" key="7">
    <source>
        <dbReference type="Proteomes" id="UP000261284"/>
    </source>
</evidence>